<reference evidence="3" key="1">
    <citation type="submission" date="2016-10" db="EMBL/GenBank/DDBJ databases">
        <authorList>
            <person name="Varghese N."/>
            <person name="Submissions S."/>
        </authorList>
    </citation>
    <scope>NUCLEOTIDE SEQUENCE [LARGE SCALE GENOMIC DNA]</scope>
    <source>
        <strain evidence="3">CGMCC 4.3530</strain>
    </source>
</reference>
<dbReference type="EMBL" id="FNOK01000003">
    <property type="protein sequence ID" value="SDW39323.1"/>
    <property type="molecule type" value="Genomic_DNA"/>
</dbReference>
<evidence type="ECO:0000313" key="3">
    <source>
        <dbReference type="Proteomes" id="UP000199529"/>
    </source>
</evidence>
<dbReference type="AlphaFoldDB" id="A0A1H2T5T9"/>
<accession>A0A1H2T5T9</accession>
<organism evidence="2 3">
    <name type="scientific">Saccharopolyspora shandongensis</name>
    <dbReference type="NCBI Taxonomy" id="418495"/>
    <lineage>
        <taxon>Bacteria</taxon>
        <taxon>Bacillati</taxon>
        <taxon>Actinomycetota</taxon>
        <taxon>Actinomycetes</taxon>
        <taxon>Pseudonocardiales</taxon>
        <taxon>Pseudonocardiaceae</taxon>
        <taxon>Saccharopolyspora</taxon>
    </lineage>
</organism>
<evidence type="ECO:0000313" key="2">
    <source>
        <dbReference type="EMBL" id="SDW39323.1"/>
    </source>
</evidence>
<dbReference type="Proteomes" id="UP000199529">
    <property type="component" value="Unassembled WGS sequence"/>
</dbReference>
<dbReference type="STRING" id="418495.SAMN05216215_10035"/>
<name>A0A1H2T5T9_9PSEU</name>
<feature type="coiled-coil region" evidence="1">
    <location>
        <begin position="36"/>
        <end position="77"/>
    </location>
</feature>
<keyword evidence="1" id="KW-0175">Coiled coil</keyword>
<evidence type="ECO:0000256" key="1">
    <source>
        <dbReference type="SAM" id="Coils"/>
    </source>
</evidence>
<protein>
    <submittedName>
        <fullName evidence="2">Uncharacterized protein</fullName>
    </submittedName>
</protein>
<proteinExistence type="predicted"/>
<gene>
    <name evidence="2" type="ORF">SAMN05216215_10035</name>
</gene>
<keyword evidence="3" id="KW-1185">Reference proteome</keyword>
<sequence length="118" mass="13236">MVDRRRRRGSLAAVIPIGGGVYVSQPDETPKEVLQLRACRSKLDGIKRDLQEAREEQAEVEAKITNLLARQREARKERHQAVLDADAAKIPRLTISKEVGMQRSNVYKLLEDGNASDS</sequence>